<sequence length="64" mass="7118">MTRQIVSKIILQVTISGGILVFFCFVAISALRDGIYTFAIMALIWGVVASTMTFYLIGRKSEVR</sequence>
<dbReference type="EMBL" id="JJMU01000024">
    <property type="protein sequence ID" value="KGE14583.1"/>
    <property type="molecule type" value="Genomic_DNA"/>
</dbReference>
<protein>
    <submittedName>
        <fullName evidence="2">Uncharacterized protein</fullName>
    </submittedName>
</protein>
<gene>
    <name evidence="2" type="ORF">DI53_1612</name>
</gene>
<dbReference type="AlphaFoldDB" id="A0A0B8T4F4"/>
<organism evidence="2 3">
    <name type="scientific">Sphingobacterium deserti</name>
    <dbReference type="NCBI Taxonomy" id="1229276"/>
    <lineage>
        <taxon>Bacteria</taxon>
        <taxon>Pseudomonadati</taxon>
        <taxon>Bacteroidota</taxon>
        <taxon>Sphingobacteriia</taxon>
        <taxon>Sphingobacteriales</taxon>
        <taxon>Sphingobacteriaceae</taxon>
        <taxon>Sphingobacterium</taxon>
    </lineage>
</organism>
<accession>A0A0B8T4F4</accession>
<evidence type="ECO:0000313" key="2">
    <source>
        <dbReference type="EMBL" id="KGE14583.1"/>
    </source>
</evidence>
<feature type="transmembrane region" description="Helical" evidence="1">
    <location>
        <begin position="9"/>
        <end position="29"/>
    </location>
</feature>
<evidence type="ECO:0000256" key="1">
    <source>
        <dbReference type="SAM" id="Phobius"/>
    </source>
</evidence>
<keyword evidence="1" id="KW-1133">Transmembrane helix</keyword>
<feature type="transmembrane region" description="Helical" evidence="1">
    <location>
        <begin position="35"/>
        <end position="57"/>
    </location>
</feature>
<keyword evidence="3" id="KW-1185">Reference proteome</keyword>
<reference evidence="3" key="1">
    <citation type="submission" date="2014-04" db="EMBL/GenBank/DDBJ databases">
        <title>Whole-Genome optical mapping and complete genome sequence of Sphingobacterium deserti sp. nov., a new spaces isolated from desert in the west of China.</title>
        <authorList>
            <person name="Teng C."/>
            <person name="Zhou Z."/>
            <person name="Li X."/>
            <person name="Chen M."/>
            <person name="Lin M."/>
            <person name="Wang L."/>
            <person name="Su S."/>
            <person name="Zhang C."/>
            <person name="Zhang W."/>
        </authorList>
    </citation>
    <scope>NUCLEOTIDE SEQUENCE [LARGE SCALE GENOMIC DNA]</scope>
    <source>
        <strain evidence="3">ACCC05744</strain>
    </source>
</reference>
<dbReference type="STRING" id="1229276.DI53_1612"/>
<name>A0A0B8T4F4_9SPHI</name>
<keyword evidence="1" id="KW-0812">Transmembrane</keyword>
<keyword evidence="1" id="KW-0472">Membrane</keyword>
<proteinExistence type="predicted"/>
<dbReference type="Proteomes" id="UP000031802">
    <property type="component" value="Unassembled WGS sequence"/>
</dbReference>
<evidence type="ECO:0000313" key="3">
    <source>
        <dbReference type="Proteomes" id="UP000031802"/>
    </source>
</evidence>
<reference evidence="2 3" key="2">
    <citation type="journal article" date="2015" name="PLoS ONE">
        <title>Whole-Genome Optical Mapping and Finished Genome Sequence of Sphingobacterium deserti sp. nov., a New Species Isolated from the Western Desert of China.</title>
        <authorList>
            <person name="Teng C."/>
            <person name="Zhou Z."/>
            <person name="Molnar I."/>
            <person name="Li X."/>
            <person name="Tang R."/>
            <person name="Chen M."/>
            <person name="Wang L."/>
            <person name="Su S."/>
            <person name="Zhang W."/>
            <person name="Lin M."/>
        </authorList>
    </citation>
    <scope>NUCLEOTIDE SEQUENCE [LARGE SCALE GENOMIC DNA]</scope>
    <source>
        <strain evidence="3">ACCC05744</strain>
    </source>
</reference>
<comment type="caution">
    <text evidence="2">The sequence shown here is derived from an EMBL/GenBank/DDBJ whole genome shotgun (WGS) entry which is preliminary data.</text>
</comment>